<protein>
    <recommendedName>
        <fullName evidence="6">Exopolyphosphatase</fullName>
        <ecNumber evidence="5">3.6.1.11</ecNumber>
    </recommendedName>
</protein>
<evidence type="ECO:0000256" key="5">
    <source>
        <dbReference type="ARBA" id="ARBA00012451"/>
    </source>
</evidence>
<evidence type="ECO:0000256" key="7">
    <source>
        <dbReference type="ARBA" id="ARBA00022475"/>
    </source>
</evidence>
<evidence type="ECO:0000256" key="10">
    <source>
        <dbReference type="ARBA" id="ARBA00047607"/>
    </source>
</evidence>
<evidence type="ECO:0000256" key="9">
    <source>
        <dbReference type="ARBA" id="ARBA00023136"/>
    </source>
</evidence>
<dbReference type="InterPro" id="IPR022371">
    <property type="entry name" value="Exopolyphosphatase"/>
</dbReference>
<evidence type="ECO:0000256" key="3">
    <source>
        <dbReference type="ARBA" id="ARBA00007125"/>
    </source>
</evidence>
<keyword evidence="7" id="KW-1003">Cell membrane</keyword>
<dbReference type="Pfam" id="PF21447">
    <property type="entry name" value="Ppx-GppA_III"/>
    <property type="match status" value="1"/>
</dbReference>
<gene>
    <name evidence="13" type="primary">ppx</name>
    <name evidence="13" type="ORF">CEP48_01150</name>
</gene>
<dbReference type="RefSeq" id="WP_261919800.1">
    <property type="nucleotide sequence ID" value="NZ_CP022011.1"/>
</dbReference>
<evidence type="ECO:0000313" key="14">
    <source>
        <dbReference type="Proteomes" id="UP000955338"/>
    </source>
</evidence>
<evidence type="ECO:0000256" key="2">
    <source>
        <dbReference type="ARBA" id="ARBA00004202"/>
    </source>
</evidence>
<dbReference type="SUPFAM" id="SSF53067">
    <property type="entry name" value="Actin-like ATPase domain"/>
    <property type="match status" value="2"/>
</dbReference>
<comment type="catalytic activity">
    <reaction evidence="10">
        <text>[phosphate](n) + H2O = [phosphate](n-1) + phosphate + H(+)</text>
        <dbReference type="Rhea" id="RHEA:21528"/>
        <dbReference type="Rhea" id="RHEA-COMP:9859"/>
        <dbReference type="Rhea" id="RHEA-COMP:14279"/>
        <dbReference type="ChEBI" id="CHEBI:15377"/>
        <dbReference type="ChEBI" id="CHEBI:15378"/>
        <dbReference type="ChEBI" id="CHEBI:16838"/>
        <dbReference type="ChEBI" id="CHEBI:43474"/>
        <dbReference type="EC" id="3.6.1.11"/>
    </reaction>
</comment>
<evidence type="ECO:0000259" key="11">
    <source>
        <dbReference type="Pfam" id="PF02541"/>
    </source>
</evidence>
<evidence type="ECO:0000256" key="4">
    <source>
        <dbReference type="ARBA" id="ARBA00011738"/>
    </source>
</evidence>
<dbReference type="PANTHER" id="PTHR30005">
    <property type="entry name" value="EXOPOLYPHOSPHATASE"/>
    <property type="match status" value="1"/>
</dbReference>
<dbReference type="PIRSF" id="PIRSF001267">
    <property type="entry name" value="Pyrophosphatase_GppA_Ppx"/>
    <property type="match status" value="1"/>
</dbReference>
<dbReference type="PANTHER" id="PTHR30005:SF14">
    <property type="entry name" value="EXOPOLYPHOSPHATASE"/>
    <property type="match status" value="1"/>
</dbReference>
<dbReference type="SUPFAM" id="SSF109604">
    <property type="entry name" value="HD-domain/PDEase-like"/>
    <property type="match status" value="1"/>
</dbReference>
<evidence type="ECO:0000259" key="12">
    <source>
        <dbReference type="Pfam" id="PF21447"/>
    </source>
</evidence>
<accession>A0A8D4IZB0</accession>
<dbReference type="InterPro" id="IPR003695">
    <property type="entry name" value="Ppx_GppA_N"/>
</dbReference>
<dbReference type="GO" id="GO:0005886">
    <property type="term" value="C:plasma membrane"/>
    <property type="evidence" value="ECO:0007669"/>
    <property type="project" value="UniProtKB-SubCell"/>
</dbReference>
<dbReference type="Gene3D" id="3.30.420.150">
    <property type="entry name" value="Exopolyphosphatase. Domain 2"/>
    <property type="match status" value="1"/>
</dbReference>
<dbReference type="EMBL" id="CP022011">
    <property type="protein sequence ID" value="QDJ14114.1"/>
    <property type="molecule type" value="Genomic_DNA"/>
</dbReference>
<dbReference type="GO" id="GO:0004309">
    <property type="term" value="F:exopolyphosphatase activity"/>
    <property type="evidence" value="ECO:0007669"/>
    <property type="project" value="UniProtKB-EC"/>
</dbReference>
<keyword evidence="8" id="KW-0378">Hydrolase</keyword>
<dbReference type="Gene3D" id="1.10.3210.10">
    <property type="entry name" value="Hypothetical protein af1432"/>
    <property type="match status" value="1"/>
</dbReference>
<dbReference type="GO" id="GO:0006798">
    <property type="term" value="P:polyphosphate catabolic process"/>
    <property type="evidence" value="ECO:0007669"/>
    <property type="project" value="TreeGrafter"/>
</dbReference>
<dbReference type="InterPro" id="IPR050273">
    <property type="entry name" value="GppA/Ppx_hydrolase"/>
</dbReference>
<evidence type="ECO:0000256" key="1">
    <source>
        <dbReference type="ARBA" id="ARBA00001946"/>
    </source>
</evidence>
<dbReference type="Gene3D" id="3.30.420.40">
    <property type="match status" value="1"/>
</dbReference>
<dbReference type="InterPro" id="IPR043129">
    <property type="entry name" value="ATPase_NBD"/>
</dbReference>
<proteinExistence type="inferred from homology"/>
<feature type="domain" description="Ppx/GppA phosphatase C-terminal" evidence="12">
    <location>
        <begin position="309"/>
        <end position="485"/>
    </location>
</feature>
<dbReference type="EC" id="3.6.1.11" evidence="5"/>
<dbReference type="InterPro" id="IPR048950">
    <property type="entry name" value="Ppx_GppA_C"/>
</dbReference>
<evidence type="ECO:0000313" key="13">
    <source>
        <dbReference type="EMBL" id="QDJ14114.1"/>
    </source>
</evidence>
<dbReference type="NCBIfam" id="TIGR03706">
    <property type="entry name" value="exo_poly_only"/>
    <property type="match status" value="1"/>
</dbReference>
<dbReference type="AlphaFoldDB" id="A0A8D4IZB0"/>
<organism evidence="13 14">
    <name type="scientific">Mergibacter septicus</name>
    <dbReference type="NCBI Taxonomy" id="221402"/>
    <lineage>
        <taxon>Bacteria</taxon>
        <taxon>Pseudomonadati</taxon>
        <taxon>Pseudomonadota</taxon>
        <taxon>Gammaproteobacteria</taxon>
        <taxon>Pasteurellales</taxon>
        <taxon>Pasteurellaceae</taxon>
        <taxon>Mergibacter</taxon>
    </lineage>
</organism>
<comment type="cofactor">
    <cofactor evidence="1">
        <name>Mg(2+)</name>
        <dbReference type="ChEBI" id="CHEBI:18420"/>
    </cofactor>
</comment>
<comment type="subcellular location">
    <subcellularLocation>
        <location evidence="2">Cell membrane</location>
        <topology evidence="2">Peripheral membrane protein</topology>
    </subcellularLocation>
</comment>
<keyword evidence="14" id="KW-1185">Reference proteome</keyword>
<evidence type="ECO:0000256" key="8">
    <source>
        <dbReference type="ARBA" id="ARBA00022801"/>
    </source>
</evidence>
<sequence length="500" mass="56548">MQNNIREIAIIDLGSNSFHMIIARIVNGSVQILSRLKQKVQLAKGLNQDRFLSQEAIDRGVACLALFAKRLQGFPTENVKVIGTYTLRRALNKQQFLEQASQVFPYPINIVSGQQEARLIYAGASHTQPEQGRKFVIDIGGGSTELVIGDNFTPLRAESCHMGCVSFAKRFFTNGCISQTHFQQAYLLAKEKLSSLQKAYCQLGWQYVLGSSGTIKTVSQVLTANGAKDGLITAKGLTWLIQETTKVKHFNDLQLSGLNPNRVDVFIPGLAILMAIFDCFNIASMRYSSGALREGIIYTFETQFAVQDIRQRTLDALIQQFNLDTLQSERVDYTLKQLIPQVTQWQKPETLTEIEQLLSYAAKTYEIGLVINHENLQYHSAYLLQNMSLPGFDSEQQKLLATFAHYHLKEFKLDNLPHFNRYHSQDVLTALILFRLSVLFNTTRQATKRCENITLNCINPTKWEIKVDVDYLRQNPLIQQNLINESQQLTNVGITLTLAS</sequence>
<feature type="domain" description="Ppx/GppA phosphatase N-terminal" evidence="11">
    <location>
        <begin position="21"/>
        <end position="301"/>
    </location>
</feature>
<dbReference type="FunFam" id="3.30.420.150:FF:000001">
    <property type="entry name" value="Guanosine-5'-triphosphate,3'-diphosphate pyrophosphatase"/>
    <property type="match status" value="1"/>
</dbReference>
<dbReference type="Proteomes" id="UP000955338">
    <property type="component" value="Chromosome"/>
</dbReference>
<dbReference type="Pfam" id="PF02541">
    <property type="entry name" value="Ppx-GppA"/>
    <property type="match status" value="1"/>
</dbReference>
<comment type="similarity">
    <text evidence="3">Belongs to the GppA/Ppx family.</text>
</comment>
<keyword evidence="9" id="KW-0472">Membrane</keyword>
<dbReference type="FunFam" id="3.30.420.40:FF:000023">
    <property type="entry name" value="Guanosine-5'-triphosphate,3'-diphosphate pyrophosphatase"/>
    <property type="match status" value="1"/>
</dbReference>
<dbReference type="InterPro" id="IPR030673">
    <property type="entry name" value="PyroPPase_GppA_Ppx"/>
</dbReference>
<name>A0A8D4IZB0_9PAST</name>
<comment type="subunit">
    <text evidence="4">Homodimer.</text>
</comment>
<reference evidence="13" key="1">
    <citation type="submission" date="2017-06" db="EMBL/GenBank/DDBJ databases">
        <title>Genome sequencing of pathogenic and non-pathogenic strains within Bisgaard taxon 40.</title>
        <authorList>
            <person name="Ladner J.T."/>
            <person name="Lovett S.P."/>
            <person name="Koroleva G."/>
            <person name="Lorch J.M."/>
        </authorList>
    </citation>
    <scope>NUCLEOTIDE SEQUENCE</scope>
    <source>
        <strain evidence="13">27576-1-I1</strain>
    </source>
</reference>
<evidence type="ECO:0000256" key="6">
    <source>
        <dbReference type="ARBA" id="ARBA00020416"/>
    </source>
</evidence>